<keyword evidence="5 9" id="KW-0812">Transmembrane</keyword>
<sequence length="469" mass="49621">MTFLERLGDFIWNPWLLGLFLLVGLFYSLRTGFFQVFECGLWLRTTLGSLLRPRRKRQGGGLTQFQALSTALASTIGTGSIAGVATAIFYGGPGAVFWMWVSALLGMMTSCAEKTLAVRYRERARDGGWQGGPMCYMERGVGSRFLAALFSVCCVAASLGGGNMVQANSIATALEASFGWDRLAVGAITALLTGAVILGGIGRIGRFSEKLVPCMALLFLGGGAVVLFVHASAIPDALSRIVSGAVAPRAAAGGGLGYGVAAAMRYGIARGVFTNEAGMGSSAMAHAASDVEEPAEEGMWGMFEVFVATLLVCSVTALVILTTGVYDEKAALAAIQSGRVSSVMVGAPLSAAAFSTVFGRFGGIFVSLCLLLFAFTSLLGWSYYGERGLEYLTGSDRWRRLYRAVFLLMVVGGSVGELAAVWQLADIFNGLMALPNLCALLLLAPEALHLLNAWEGKQKREKGEKIRPN</sequence>
<dbReference type="PANTHER" id="PTHR30330">
    <property type="entry name" value="AGSS FAMILY TRANSPORTER, SODIUM-ALANINE"/>
    <property type="match status" value="1"/>
</dbReference>
<feature type="transmembrane region" description="Helical" evidence="9">
    <location>
        <begin position="338"/>
        <end position="358"/>
    </location>
</feature>
<dbReference type="NCBIfam" id="TIGR00835">
    <property type="entry name" value="agcS"/>
    <property type="match status" value="1"/>
</dbReference>
<dbReference type="Proteomes" id="UP000661435">
    <property type="component" value="Unassembled WGS sequence"/>
</dbReference>
<feature type="transmembrane region" description="Helical" evidence="9">
    <location>
        <begin position="214"/>
        <end position="234"/>
    </location>
</feature>
<name>A0A8J6JCW6_9FIRM</name>
<evidence type="ECO:0000256" key="9">
    <source>
        <dbReference type="RuleBase" id="RU363064"/>
    </source>
</evidence>
<feature type="transmembrane region" description="Helical" evidence="9">
    <location>
        <begin position="141"/>
        <end position="162"/>
    </location>
</feature>
<dbReference type="EMBL" id="JACOPP010000002">
    <property type="protein sequence ID" value="MBC5732475.1"/>
    <property type="molecule type" value="Genomic_DNA"/>
</dbReference>
<organism evidence="10 11">
    <name type="scientific">Lawsonibacter hominis</name>
    <dbReference type="NCBI Taxonomy" id="2763053"/>
    <lineage>
        <taxon>Bacteria</taxon>
        <taxon>Bacillati</taxon>
        <taxon>Bacillota</taxon>
        <taxon>Clostridia</taxon>
        <taxon>Eubacteriales</taxon>
        <taxon>Oscillospiraceae</taxon>
        <taxon>Lawsonibacter</taxon>
    </lineage>
</organism>
<keyword evidence="11" id="KW-1185">Reference proteome</keyword>
<feature type="transmembrane region" description="Helical" evidence="9">
    <location>
        <begin position="182"/>
        <end position="202"/>
    </location>
</feature>
<dbReference type="AlphaFoldDB" id="A0A8J6JCW6"/>
<feature type="transmembrane region" description="Helical" evidence="9">
    <location>
        <begin position="97"/>
        <end position="120"/>
    </location>
</feature>
<comment type="similarity">
    <text evidence="2 9">Belongs to the alanine or glycine:cation symporter (AGCS) (TC 2.A.25) family.</text>
</comment>
<dbReference type="GO" id="GO:0005283">
    <property type="term" value="F:amino acid:sodium symporter activity"/>
    <property type="evidence" value="ECO:0007669"/>
    <property type="project" value="InterPro"/>
</dbReference>
<reference evidence="10" key="1">
    <citation type="submission" date="2020-08" db="EMBL/GenBank/DDBJ databases">
        <title>Genome public.</title>
        <authorList>
            <person name="Liu C."/>
            <person name="Sun Q."/>
        </authorList>
    </citation>
    <scope>NUCLEOTIDE SEQUENCE</scope>
    <source>
        <strain evidence="10">NSJ-51</strain>
    </source>
</reference>
<comment type="caution">
    <text evidence="10">The sequence shown here is derived from an EMBL/GenBank/DDBJ whole genome shotgun (WGS) entry which is preliminary data.</text>
</comment>
<evidence type="ECO:0000256" key="8">
    <source>
        <dbReference type="ARBA" id="ARBA00023136"/>
    </source>
</evidence>
<protein>
    <submittedName>
        <fullName evidence="10">Alanine:cation symporter family protein</fullName>
    </submittedName>
</protein>
<comment type="subcellular location">
    <subcellularLocation>
        <location evidence="1 9">Cell membrane</location>
        <topology evidence="1 9">Multi-pass membrane protein</topology>
    </subcellularLocation>
</comment>
<feature type="transmembrane region" description="Helical" evidence="9">
    <location>
        <begin position="7"/>
        <end position="27"/>
    </location>
</feature>
<gene>
    <name evidence="10" type="ORF">H8S57_01875</name>
</gene>
<dbReference type="PANTHER" id="PTHR30330:SF3">
    <property type="entry name" value="TRANSCRIPTIONAL REGULATOR, LRP FAMILY"/>
    <property type="match status" value="1"/>
</dbReference>
<accession>A0A8J6JCW6</accession>
<evidence type="ECO:0000256" key="4">
    <source>
        <dbReference type="ARBA" id="ARBA00022475"/>
    </source>
</evidence>
<feature type="transmembrane region" description="Helical" evidence="9">
    <location>
        <begin position="405"/>
        <end position="425"/>
    </location>
</feature>
<evidence type="ECO:0000313" key="10">
    <source>
        <dbReference type="EMBL" id="MBC5732475.1"/>
    </source>
</evidence>
<evidence type="ECO:0000256" key="6">
    <source>
        <dbReference type="ARBA" id="ARBA00022847"/>
    </source>
</evidence>
<dbReference type="Gene3D" id="1.20.1740.10">
    <property type="entry name" value="Amino acid/polyamine transporter I"/>
    <property type="match status" value="1"/>
</dbReference>
<keyword evidence="8 9" id="KW-0472">Membrane</keyword>
<proteinExistence type="inferred from homology"/>
<feature type="transmembrane region" description="Helical" evidence="9">
    <location>
        <begin position="364"/>
        <end position="384"/>
    </location>
</feature>
<evidence type="ECO:0000256" key="5">
    <source>
        <dbReference type="ARBA" id="ARBA00022692"/>
    </source>
</evidence>
<feature type="transmembrane region" description="Helical" evidence="9">
    <location>
        <begin position="71"/>
        <end position="91"/>
    </location>
</feature>
<keyword evidence="4 9" id="KW-1003">Cell membrane</keyword>
<dbReference type="PRINTS" id="PR00175">
    <property type="entry name" value="NAALASMPORT"/>
</dbReference>
<dbReference type="Pfam" id="PF01235">
    <property type="entry name" value="Na_Ala_symp"/>
    <property type="match status" value="1"/>
</dbReference>
<evidence type="ECO:0000313" key="11">
    <source>
        <dbReference type="Proteomes" id="UP000661435"/>
    </source>
</evidence>
<evidence type="ECO:0000256" key="1">
    <source>
        <dbReference type="ARBA" id="ARBA00004651"/>
    </source>
</evidence>
<dbReference type="PROSITE" id="PS00873">
    <property type="entry name" value="NA_ALANINE_SYMP"/>
    <property type="match status" value="1"/>
</dbReference>
<evidence type="ECO:0000256" key="2">
    <source>
        <dbReference type="ARBA" id="ARBA00009261"/>
    </source>
</evidence>
<keyword evidence="3 9" id="KW-0813">Transport</keyword>
<dbReference type="InterPro" id="IPR001463">
    <property type="entry name" value="Na/Ala_symport"/>
</dbReference>
<dbReference type="FunFam" id="1.20.1740.10:FF:000004">
    <property type="entry name" value="Sodium:alanine symporter family protein"/>
    <property type="match status" value="1"/>
</dbReference>
<feature type="transmembrane region" description="Helical" evidence="9">
    <location>
        <begin position="305"/>
        <end position="326"/>
    </location>
</feature>
<keyword evidence="7 9" id="KW-1133">Transmembrane helix</keyword>
<evidence type="ECO:0000256" key="3">
    <source>
        <dbReference type="ARBA" id="ARBA00022448"/>
    </source>
</evidence>
<dbReference type="GO" id="GO:0005886">
    <property type="term" value="C:plasma membrane"/>
    <property type="evidence" value="ECO:0007669"/>
    <property type="project" value="UniProtKB-SubCell"/>
</dbReference>
<dbReference type="RefSeq" id="WP_186906378.1">
    <property type="nucleotide sequence ID" value="NZ_JACOPP010000002.1"/>
</dbReference>
<feature type="transmembrane region" description="Helical" evidence="9">
    <location>
        <begin position="431"/>
        <end position="451"/>
    </location>
</feature>
<evidence type="ECO:0000256" key="7">
    <source>
        <dbReference type="ARBA" id="ARBA00022989"/>
    </source>
</evidence>
<keyword evidence="6 9" id="KW-0769">Symport</keyword>